<dbReference type="CDD" id="cd03505">
    <property type="entry name" value="Delta9-FADS-like"/>
    <property type="match status" value="1"/>
</dbReference>
<evidence type="ECO:0000256" key="4">
    <source>
        <dbReference type="ARBA" id="ARBA00022832"/>
    </source>
</evidence>
<evidence type="ECO:0000256" key="11">
    <source>
        <dbReference type="SAM" id="Phobius"/>
    </source>
</evidence>
<evidence type="ECO:0000256" key="8">
    <source>
        <dbReference type="ARBA" id="ARBA00023098"/>
    </source>
</evidence>
<organism evidence="13 14">
    <name type="scientific">Actinomadura fibrosa</name>
    <dbReference type="NCBI Taxonomy" id="111802"/>
    <lineage>
        <taxon>Bacteria</taxon>
        <taxon>Bacillati</taxon>
        <taxon>Actinomycetota</taxon>
        <taxon>Actinomycetes</taxon>
        <taxon>Streptosporangiales</taxon>
        <taxon>Thermomonosporaceae</taxon>
        <taxon>Actinomadura</taxon>
    </lineage>
</organism>
<keyword evidence="6" id="KW-0560">Oxidoreductase</keyword>
<dbReference type="InterPro" id="IPR015876">
    <property type="entry name" value="Acyl-CoA_DS"/>
</dbReference>
<accession>A0ABW2XQL4</accession>
<dbReference type="RefSeq" id="WP_131761414.1">
    <property type="nucleotide sequence ID" value="NZ_CAACUY010000165.1"/>
</dbReference>
<evidence type="ECO:0000256" key="5">
    <source>
        <dbReference type="ARBA" id="ARBA00022989"/>
    </source>
</evidence>
<keyword evidence="4" id="KW-0276">Fatty acid metabolism</keyword>
<evidence type="ECO:0000256" key="6">
    <source>
        <dbReference type="ARBA" id="ARBA00023002"/>
    </source>
</evidence>
<feature type="region of interest" description="Disordered" evidence="10">
    <location>
        <begin position="315"/>
        <end position="341"/>
    </location>
</feature>
<sequence>MTAGVADTGSRTPQPDISGTVPFPERVAVVVFVVGPIIGLLCAVPFLWGWGIGWTDVAIFAFLYPLNAIGITVGYHRHFTHGGFKAKRWLRIALAILGGQAMHGSVIRWVADHRRHHKYADQEGDPHSPWAYGPGVWGLTKGLYHAHMGWLFSKERTSRSKYAPDLLRDRDIRFLSLDPVYAVIVLSTFLVPMGLGALLTWSWHGAVTALFWAGLMRVFIGDHITFSINSICHVFGKEDFRTRDKARNVWWLAIPSFGESWHNLHHADPTCARHGVLKGQIDISARVIWIFERLGWVWDVRWPDHDRLAARRVGAGTPANAKTGAKAADRAEEGDRVAAAS</sequence>
<keyword evidence="7" id="KW-0408">Iron</keyword>
<comment type="caution">
    <text evidence="13">The sequence shown here is derived from an EMBL/GenBank/DDBJ whole genome shotgun (WGS) entry which is preliminary data.</text>
</comment>
<keyword evidence="8" id="KW-0443">Lipid metabolism</keyword>
<evidence type="ECO:0000259" key="12">
    <source>
        <dbReference type="Pfam" id="PF00487"/>
    </source>
</evidence>
<dbReference type="EMBL" id="JBHTGP010000013">
    <property type="protein sequence ID" value="MFD0687668.1"/>
    <property type="molecule type" value="Genomic_DNA"/>
</dbReference>
<keyword evidence="9 11" id="KW-0472">Membrane</keyword>
<dbReference type="Pfam" id="PF00487">
    <property type="entry name" value="FA_desaturase"/>
    <property type="match status" value="1"/>
</dbReference>
<keyword evidence="14" id="KW-1185">Reference proteome</keyword>
<dbReference type="PANTHER" id="PTHR11351">
    <property type="entry name" value="ACYL-COA DESATURASE"/>
    <property type="match status" value="1"/>
</dbReference>
<reference evidence="14" key="1">
    <citation type="journal article" date="2019" name="Int. J. Syst. Evol. Microbiol.">
        <title>The Global Catalogue of Microorganisms (GCM) 10K type strain sequencing project: providing services to taxonomists for standard genome sequencing and annotation.</title>
        <authorList>
            <consortium name="The Broad Institute Genomics Platform"/>
            <consortium name="The Broad Institute Genome Sequencing Center for Infectious Disease"/>
            <person name="Wu L."/>
            <person name="Ma J."/>
        </authorList>
    </citation>
    <scope>NUCLEOTIDE SEQUENCE [LARGE SCALE GENOMIC DNA]</scope>
    <source>
        <strain evidence="14">JCM 9371</strain>
    </source>
</reference>
<protein>
    <submittedName>
        <fullName evidence="13">Acyl-CoA desaturase</fullName>
    </submittedName>
</protein>
<evidence type="ECO:0000313" key="13">
    <source>
        <dbReference type="EMBL" id="MFD0687668.1"/>
    </source>
</evidence>
<dbReference type="InterPro" id="IPR005804">
    <property type="entry name" value="FA_desaturase_dom"/>
</dbReference>
<evidence type="ECO:0000256" key="2">
    <source>
        <dbReference type="ARBA" id="ARBA00008749"/>
    </source>
</evidence>
<evidence type="ECO:0000256" key="3">
    <source>
        <dbReference type="ARBA" id="ARBA00022692"/>
    </source>
</evidence>
<keyword evidence="3 11" id="KW-0812">Transmembrane</keyword>
<feature type="transmembrane region" description="Helical" evidence="11">
    <location>
        <begin position="27"/>
        <end position="51"/>
    </location>
</feature>
<name>A0ABW2XQL4_9ACTN</name>
<feature type="transmembrane region" description="Helical" evidence="11">
    <location>
        <begin position="89"/>
        <end position="111"/>
    </location>
</feature>
<proteinExistence type="inferred from homology"/>
<dbReference type="PRINTS" id="PR00075">
    <property type="entry name" value="FACDDSATRASE"/>
</dbReference>
<keyword evidence="5 11" id="KW-1133">Transmembrane helix</keyword>
<comment type="subcellular location">
    <subcellularLocation>
        <location evidence="1">Membrane</location>
        <topology evidence="1">Multi-pass membrane protein</topology>
    </subcellularLocation>
</comment>
<evidence type="ECO:0000256" key="10">
    <source>
        <dbReference type="SAM" id="MobiDB-lite"/>
    </source>
</evidence>
<feature type="compositionally biased region" description="Basic and acidic residues" evidence="10">
    <location>
        <begin position="327"/>
        <end position="341"/>
    </location>
</feature>
<feature type="transmembrane region" description="Helical" evidence="11">
    <location>
        <begin position="174"/>
        <end position="195"/>
    </location>
</feature>
<evidence type="ECO:0000256" key="9">
    <source>
        <dbReference type="ARBA" id="ARBA00023136"/>
    </source>
</evidence>
<gene>
    <name evidence="13" type="ORF">ACFQZM_24450</name>
</gene>
<evidence type="ECO:0000313" key="14">
    <source>
        <dbReference type="Proteomes" id="UP001597063"/>
    </source>
</evidence>
<feature type="transmembrane region" description="Helical" evidence="11">
    <location>
        <begin position="57"/>
        <end position="77"/>
    </location>
</feature>
<feature type="domain" description="Fatty acid desaturase" evidence="12">
    <location>
        <begin position="54"/>
        <end position="273"/>
    </location>
</feature>
<evidence type="ECO:0000256" key="1">
    <source>
        <dbReference type="ARBA" id="ARBA00004141"/>
    </source>
</evidence>
<evidence type="ECO:0000256" key="7">
    <source>
        <dbReference type="ARBA" id="ARBA00023004"/>
    </source>
</evidence>
<dbReference type="Proteomes" id="UP001597063">
    <property type="component" value="Unassembled WGS sequence"/>
</dbReference>
<comment type="similarity">
    <text evidence="2">Belongs to the fatty acid desaturase type 2 family.</text>
</comment>
<dbReference type="PANTHER" id="PTHR11351:SF3">
    <property type="entry name" value="BLL4393 PROTEIN"/>
    <property type="match status" value="1"/>
</dbReference>